<keyword evidence="1" id="KW-0812">Transmembrane</keyword>
<keyword evidence="1" id="KW-1133">Transmembrane helix</keyword>
<dbReference type="RefSeq" id="WP_301198885.1">
    <property type="nucleotide sequence ID" value="NZ_JAPDPI010000012.1"/>
</dbReference>
<feature type="transmembrane region" description="Helical" evidence="1">
    <location>
        <begin position="7"/>
        <end position="25"/>
    </location>
</feature>
<dbReference type="Gene3D" id="2.120.10.30">
    <property type="entry name" value="TolB, C-terminal domain"/>
    <property type="match status" value="1"/>
</dbReference>
<dbReference type="EMBL" id="JAPDPI010000012">
    <property type="protein sequence ID" value="MCW3805514.1"/>
    <property type="molecule type" value="Genomic_DNA"/>
</dbReference>
<evidence type="ECO:0008006" key="4">
    <source>
        <dbReference type="Google" id="ProtNLM"/>
    </source>
</evidence>
<dbReference type="SUPFAM" id="SSF63825">
    <property type="entry name" value="YWTD domain"/>
    <property type="match status" value="1"/>
</dbReference>
<evidence type="ECO:0000256" key="1">
    <source>
        <dbReference type="SAM" id="Phobius"/>
    </source>
</evidence>
<dbReference type="Proteomes" id="UP001207408">
    <property type="component" value="Unassembled WGS sequence"/>
</dbReference>
<sequence length="303" mass="33893">MGKTLKLIINLFIFVMIAGFIAYMVTSVNDNEETLTEYNAENSFKSSYKKAFTIDIKDTVSAFEMNDTSLFILSKSTIKINDKKGNHINSFAVKPNARDIKISQNLVFLLYPTFFDVYSLSGNLEYSWEACSELSDYCSFTIADNFVFVTDAENKNICKYTKEGNFMAFIQSPHGFITPSHAFDITSKNDTIYCVNPGRHLIESYTLDGEFLSAFGGSGMEAGFFSGCCNPAYISLNENGNIFTSEKGMPRICYYNSNGKLIEVVLNSRLLGGGHQACEIKANKDTLYVASINKIDMYTKADR</sequence>
<evidence type="ECO:0000313" key="3">
    <source>
        <dbReference type="Proteomes" id="UP001207408"/>
    </source>
</evidence>
<proteinExistence type="predicted"/>
<keyword evidence="3" id="KW-1185">Reference proteome</keyword>
<evidence type="ECO:0000313" key="2">
    <source>
        <dbReference type="EMBL" id="MCW3805514.1"/>
    </source>
</evidence>
<dbReference type="AlphaFoldDB" id="A0AAE3MDG4"/>
<reference evidence="2" key="1">
    <citation type="submission" date="2022-10" db="EMBL/GenBank/DDBJ databases">
        <authorList>
            <person name="Yu W.X."/>
        </authorList>
    </citation>
    <scope>NUCLEOTIDE SEQUENCE</scope>
    <source>
        <strain evidence="2">D04</strain>
    </source>
</reference>
<name>A0AAE3MDG4_9BACT</name>
<organism evidence="2 3">
    <name type="scientific">Plebeiibacterium marinum</name>
    <dbReference type="NCBI Taxonomy" id="2992111"/>
    <lineage>
        <taxon>Bacteria</taxon>
        <taxon>Pseudomonadati</taxon>
        <taxon>Bacteroidota</taxon>
        <taxon>Bacteroidia</taxon>
        <taxon>Marinilabiliales</taxon>
        <taxon>Marinilabiliaceae</taxon>
        <taxon>Plebeiibacterium</taxon>
    </lineage>
</organism>
<dbReference type="InterPro" id="IPR011042">
    <property type="entry name" value="6-blade_b-propeller_TolB-like"/>
</dbReference>
<comment type="caution">
    <text evidence="2">The sequence shown here is derived from an EMBL/GenBank/DDBJ whole genome shotgun (WGS) entry which is preliminary data.</text>
</comment>
<accession>A0AAE3MDG4</accession>
<keyword evidence="1" id="KW-0472">Membrane</keyword>
<gene>
    <name evidence="2" type="ORF">OM074_07725</name>
</gene>
<protein>
    <recommendedName>
        <fullName evidence="4">NHL repeat containing protein</fullName>
    </recommendedName>
</protein>